<name>A0A414D537_9FIRM</name>
<organism evidence="5 7">
    <name type="scientific">Lachnospira eligens</name>
    <dbReference type="NCBI Taxonomy" id="39485"/>
    <lineage>
        <taxon>Bacteria</taxon>
        <taxon>Bacillati</taxon>
        <taxon>Bacillota</taxon>
        <taxon>Clostridia</taxon>
        <taxon>Lachnospirales</taxon>
        <taxon>Lachnospiraceae</taxon>
        <taxon>Lachnospira</taxon>
    </lineage>
</organism>
<proteinExistence type="predicted"/>
<dbReference type="AlphaFoldDB" id="A0A414D537"/>
<gene>
    <name evidence="6" type="ORF">DW007_15810</name>
    <name evidence="5" type="ORF">DW811_14430</name>
    <name evidence="4" type="ORF">GKE48_11865</name>
</gene>
<dbReference type="PANTHER" id="PTHR13778:SF47">
    <property type="entry name" value="LIPOPOLYSACCHARIDE 1,3-GALACTOSYLTRANSFERASE"/>
    <property type="match status" value="1"/>
</dbReference>
<reference evidence="4 9" key="2">
    <citation type="journal article" date="2019" name="Nat. Med.">
        <title>A library of human gut bacterial isolates paired with longitudinal multiomics data enables mechanistic microbiome research.</title>
        <authorList>
            <person name="Poyet M."/>
            <person name="Groussin M."/>
            <person name="Gibbons S.M."/>
            <person name="Avila-Pacheco J."/>
            <person name="Jiang X."/>
            <person name="Kearney S.M."/>
            <person name="Perrotta A.R."/>
            <person name="Berdy B."/>
            <person name="Zhao S."/>
            <person name="Lieberman T.D."/>
            <person name="Swanson P.K."/>
            <person name="Smith M."/>
            <person name="Roesemann S."/>
            <person name="Alexander J.E."/>
            <person name="Rich S.A."/>
            <person name="Livny J."/>
            <person name="Vlamakis H."/>
            <person name="Clish C."/>
            <person name="Bullock K."/>
            <person name="Deik A."/>
            <person name="Scott J."/>
            <person name="Pierce K.A."/>
            <person name="Xavier R.J."/>
            <person name="Alm E.J."/>
        </authorList>
    </citation>
    <scope>NUCLEOTIDE SEQUENCE [LARGE SCALE GENOMIC DNA]</scope>
    <source>
        <strain evidence="4 9">BIOML-A1</strain>
    </source>
</reference>
<sequence>MNIVYYSSDLFSEMCGVAIQSLCENNKDADDINIYVVEDNISDENKKRLNNIVQHFSRKIFFIKKPEQKDLYPEVKYDLGHTYARMALAEILPSNVDRVLSLDSDTLVLDSIQEMYNTAFEKDQIVAGVYDCVGTAIQKRVLQASDSMKYCNAGVLLIDLKKWREKNIGQKLVDKILQGIENNETMFFLEQDILNIVLDGHIKLLEPQYNMLTSIYIFGYDEIIKMKKPVEYYTKNQIIRAKKKPAIIHATTCFYVRKRMWIEKSDSPYAVLYAQYRKETEWNHMEFCKDTRGLKKKLYGGIWHIMPRKAAVCIAAFMINCVRPTYAKITVKMNLPTIAKQS</sequence>
<dbReference type="EMBL" id="QSIS01000031">
    <property type="protein sequence ID" value="RHD04226.1"/>
    <property type="molecule type" value="Genomic_DNA"/>
</dbReference>
<reference evidence="7 8" key="1">
    <citation type="submission" date="2018-08" db="EMBL/GenBank/DDBJ databases">
        <title>A genome reference for cultivated species of the human gut microbiota.</title>
        <authorList>
            <person name="Zou Y."/>
            <person name="Xue W."/>
            <person name="Luo G."/>
        </authorList>
    </citation>
    <scope>NUCLEOTIDE SEQUENCE [LARGE SCALE GENOMIC DNA]</scope>
    <source>
        <strain evidence="6 8">AF36-7BH</strain>
        <strain evidence="5 7">AM32-2AC</strain>
    </source>
</reference>
<dbReference type="RefSeq" id="WP_118010199.1">
    <property type="nucleotide sequence ID" value="NZ_JAMXVE010000001.1"/>
</dbReference>
<dbReference type="SUPFAM" id="SSF53448">
    <property type="entry name" value="Nucleotide-diphospho-sugar transferases"/>
    <property type="match status" value="1"/>
</dbReference>
<protein>
    <submittedName>
        <fullName evidence="5">Glycosyltransferase family 8 protein</fullName>
    </submittedName>
</protein>
<dbReference type="CDD" id="cd04194">
    <property type="entry name" value="GT8_A4GalT_like"/>
    <property type="match status" value="1"/>
</dbReference>
<evidence type="ECO:0000313" key="6">
    <source>
        <dbReference type="EMBL" id="RHL64484.1"/>
    </source>
</evidence>
<dbReference type="Proteomes" id="UP000284794">
    <property type="component" value="Unassembled WGS sequence"/>
</dbReference>
<dbReference type="InterPro" id="IPR050748">
    <property type="entry name" value="Glycosyltrans_8_dom-fam"/>
</dbReference>
<comment type="caution">
    <text evidence="5">The sequence shown here is derived from an EMBL/GenBank/DDBJ whole genome shotgun (WGS) entry which is preliminary data.</text>
</comment>
<dbReference type="GO" id="GO:0046872">
    <property type="term" value="F:metal ion binding"/>
    <property type="evidence" value="ECO:0007669"/>
    <property type="project" value="UniProtKB-KW"/>
</dbReference>
<dbReference type="InterPro" id="IPR029044">
    <property type="entry name" value="Nucleotide-diphossugar_trans"/>
</dbReference>
<dbReference type="Proteomes" id="UP000285201">
    <property type="component" value="Unassembled WGS sequence"/>
</dbReference>
<dbReference type="PANTHER" id="PTHR13778">
    <property type="entry name" value="GLYCOSYLTRANSFERASE 8 DOMAIN-CONTAINING PROTEIN"/>
    <property type="match status" value="1"/>
</dbReference>
<dbReference type="Pfam" id="PF01501">
    <property type="entry name" value="Glyco_transf_8"/>
    <property type="match status" value="1"/>
</dbReference>
<evidence type="ECO:0000313" key="4">
    <source>
        <dbReference type="EMBL" id="MSC58130.1"/>
    </source>
</evidence>
<evidence type="ECO:0000256" key="3">
    <source>
        <dbReference type="ARBA" id="ARBA00022723"/>
    </source>
</evidence>
<dbReference type="Gene3D" id="3.90.550.10">
    <property type="entry name" value="Spore Coat Polysaccharide Biosynthesis Protein SpsA, Chain A"/>
    <property type="match status" value="1"/>
</dbReference>
<accession>A0A414D537</accession>
<evidence type="ECO:0000256" key="2">
    <source>
        <dbReference type="ARBA" id="ARBA00022679"/>
    </source>
</evidence>
<keyword evidence="3" id="KW-0479">Metal-binding</keyword>
<evidence type="ECO:0000256" key="1">
    <source>
        <dbReference type="ARBA" id="ARBA00022676"/>
    </source>
</evidence>
<keyword evidence="2 5" id="KW-0808">Transferase</keyword>
<evidence type="ECO:0000313" key="7">
    <source>
        <dbReference type="Proteomes" id="UP000284794"/>
    </source>
</evidence>
<dbReference type="EMBL" id="QROY01000026">
    <property type="protein sequence ID" value="RHL64484.1"/>
    <property type="molecule type" value="Genomic_DNA"/>
</dbReference>
<dbReference type="InterPro" id="IPR002495">
    <property type="entry name" value="Glyco_trans_8"/>
</dbReference>
<evidence type="ECO:0000313" key="5">
    <source>
        <dbReference type="EMBL" id="RHD04226.1"/>
    </source>
</evidence>
<evidence type="ECO:0000313" key="8">
    <source>
        <dbReference type="Proteomes" id="UP000285201"/>
    </source>
</evidence>
<evidence type="ECO:0000313" key="9">
    <source>
        <dbReference type="Proteomes" id="UP000481964"/>
    </source>
</evidence>
<dbReference type="EMBL" id="WKRD01000009">
    <property type="protein sequence ID" value="MSC58130.1"/>
    <property type="molecule type" value="Genomic_DNA"/>
</dbReference>
<dbReference type="Proteomes" id="UP000481964">
    <property type="component" value="Unassembled WGS sequence"/>
</dbReference>
<keyword evidence="1" id="KW-0328">Glycosyltransferase</keyword>
<dbReference type="GO" id="GO:0016757">
    <property type="term" value="F:glycosyltransferase activity"/>
    <property type="evidence" value="ECO:0007669"/>
    <property type="project" value="UniProtKB-KW"/>
</dbReference>